<dbReference type="Gene3D" id="3.90.550.50">
    <property type="match status" value="1"/>
</dbReference>
<evidence type="ECO:0000256" key="2">
    <source>
        <dbReference type="ARBA" id="ARBA00008661"/>
    </source>
</evidence>
<gene>
    <name evidence="11" type="ORF">PLOB_00027187</name>
</gene>
<dbReference type="PANTHER" id="PTHR11214">
    <property type="entry name" value="BETA-1,3-N-ACETYLGLUCOSAMINYLTRANSFERASE"/>
    <property type="match status" value="1"/>
</dbReference>
<accession>A0ABN8NR78</accession>
<evidence type="ECO:0000256" key="9">
    <source>
        <dbReference type="ARBA" id="ARBA00023136"/>
    </source>
</evidence>
<evidence type="ECO:0000256" key="1">
    <source>
        <dbReference type="ARBA" id="ARBA00004323"/>
    </source>
</evidence>
<dbReference type="Proteomes" id="UP001159405">
    <property type="component" value="Unassembled WGS sequence"/>
</dbReference>
<keyword evidence="8 10" id="KW-0333">Golgi apparatus</keyword>
<comment type="caution">
    <text evidence="11">The sequence shown here is derived from an EMBL/GenBank/DDBJ whole genome shotgun (WGS) entry which is preliminary data.</text>
</comment>
<evidence type="ECO:0000313" key="11">
    <source>
        <dbReference type="EMBL" id="CAH3119080.1"/>
    </source>
</evidence>
<protein>
    <recommendedName>
        <fullName evidence="10">Hexosyltransferase</fullName>
        <ecNumber evidence="10">2.4.1.-</ecNumber>
    </recommendedName>
</protein>
<dbReference type="InterPro" id="IPR002659">
    <property type="entry name" value="Glyco_trans_31"/>
</dbReference>
<keyword evidence="4" id="KW-0808">Transferase</keyword>
<name>A0ABN8NR78_9CNID</name>
<keyword evidence="9" id="KW-0472">Membrane</keyword>
<keyword evidence="6" id="KW-0735">Signal-anchor</keyword>
<evidence type="ECO:0000256" key="10">
    <source>
        <dbReference type="RuleBase" id="RU363063"/>
    </source>
</evidence>
<evidence type="ECO:0000256" key="8">
    <source>
        <dbReference type="ARBA" id="ARBA00023034"/>
    </source>
</evidence>
<evidence type="ECO:0000256" key="4">
    <source>
        <dbReference type="ARBA" id="ARBA00022679"/>
    </source>
</evidence>
<organism evidence="11 12">
    <name type="scientific">Porites lobata</name>
    <dbReference type="NCBI Taxonomy" id="104759"/>
    <lineage>
        <taxon>Eukaryota</taxon>
        <taxon>Metazoa</taxon>
        <taxon>Cnidaria</taxon>
        <taxon>Anthozoa</taxon>
        <taxon>Hexacorallia</taxon>
        <taxon>Scleractinia</taxon>
        <taxon>Fungiina</taxon>
        <taxon>Poritidae</taxon>
        <taxon>Porites</taxon>
    </lineage>
</organism>
<dbReference type="EC" id="2.4.1.-" evidence="10"/>
<evidence type="ECO:0000256" key="6">
    <source>
        <dbReference type="ARBA" id="ARBA00022968"/>
    </source>
</evidence>
<evidence type="ECO:0000256" key="7">
    <source>
        <dbReference type="ARBA" id="ARBA00022989"/>
    </source>
</evidence>
<keyword evidence="12" id="KW-1185">Reference proteome</keyword>
<comment type="similarity">
    <text evidence="2 10">Belongs to the glycosyltransferase 31 family.</text>
</comment>
<dbReference type="EMBL" id="CALNXK010000033">
    <property type="protein sequence ID" value="CAH3119080.1"/>
    <property type="molecule type" value="Genomic_DNA"/>
</dbReference>
<reference evidence="11 12" key="1">
    <citation type="submission" date="2022-05" db="EMBL/GenBank/DDBJ databases">
        <authorList>
            <consortium name="Genoscope - CEA"/>
            <person name="William W."/>
        </authorList>
    </citation>
    <scope>NUCLEOTIDE SEQUENCE [LARGE SCALE GENOMIC DNA]</scope>
</reference>
<keyword evidence="3 10" id="KW-0328">Glycosyltransferase</keyword>
<evidence type="ECO:0000256" key="5">
    <source>
        <dbReference type="ARBA" id="ARBA00022692"/>
    </source>
</evidence>
<dbReference type="PANTHER" id="PTHR11214:SF3">
    <property type="entry name" value="BETA-1,3-GALACTOSYLTRANSFERASE 6"/>
    <property type="match status" value="1"/>
</dbReference>
<evidence type="ECO:0000313" key="12">
    <source>
        <dbReference type="Proteomes" id="UP001159405"/>
    </source>
</evidence>
<dbReference type="Pfam" id="PF01762">
    <property type="entry name" value="Galactosyl_T"/>
    <property type="match status" value="1"/>
</dbReference>
<comment type="subcellular location">
    <subcellularLocation>
        <location evidence="1 10">Golgi apparatus membrane</location>
        <topology evidence="1 10">Single-pass type II membrane protein</topology>
    </subcellularLocation>
</comment>
<evidence type="ECO:0000256" key="3">
    <source>
        <dbReference type="ARBA" id="ARBA00022676"/>
    </source>
</evidence>
<proteinExistence type="inferred from homology"/>
<sequence>MNLQKAVALLFISTFLYVTFLIFHPGVLSALPNILSWSYSEYIDNPYDDSARRNLALNISENTGLPLLNFKDLGGNKAKVLLLVIVSTAPQRFDRRQAIRDTWWKHCAGDQQVKCVFVTDGLTEDENQRTLILRERIIYRDLEFQPLLGGREFGLRFLNHIKWAKAKFDFRFLLRTDDDYFLCLKRLLSELPVRPDTSLVWGNFHCQGGITWVDESFMIFSPDIIYKFLAQNERTMMCHPHADQQIGLWLESIDSKLFFHDSRLYHHPPASFSKKFENVFNVCDSYLGIHGTYVEKMRYFGRNANDGAKSVVSMGDFADFCPTTHFDYRKISPPFFFKPKPCITNPTWNLERNMYGGREEGQVGQ</sequence>
<keyword evidence="7" id="KW-1133">Transmembrane helix</keyword>
<keyword evidence="5" id="KW-0812">Transmembrane</keyword>